<evidence type="ECO:0000313" key="1">
    <source>
        <dbReference type="EMBL" id="KAI5655599.1"/>
    </source>
</evidence>
<organism evidence="1 2">
    <name type="scientific">Catharanthus roseus</name>
    <name type="common">Madagascar periwinkle</name>
    <name type="synonym">Vinca rosea</name>
    <dbReference type="NCBI Taxonomy" id="4058"/>
    <lineage>
        <taxon>Eukaryota</taxon>
        <taxon>Viridiplantae</taxon>
        <taxon>Streptophyta</taxon>
        <taxon>Embryophyta</taxon>
        <taxon>Tracheophyta</taxon>
        <taxon>Spermatophyta</taxon>
        <taxon>Magnoliopsida</taxon>
        <taxon>eudicotyledons</taxon>
        <taxon>Gunneridae</taxon>
        <taxon>Pentapetalae</taxon>
        <taxon>asterids</taxon>
        <taxon>lamiids</taxon>
        <taxon>Gentianales</taxon>
        <taxon>Apocynaceae</taxon>
        <taxon>Rauvolfioideae</taxon>
        <taxon>Vinceae</taxon>
        <taxon>Catharanthinae</taxon>
        <taxon>Catharanthus</taxon>
    </lineage>
</organism>
<dbReference type="EMBL" id="CM044707">
    <property type="protein sequence ID" value="KAI5655599.1"/>
    <property type="molecule type" value="Genomic_DNA"/>
</dbReference>
<dbReference type="Proteomes" id="UP001060085">
    <property type="component" value="Linkage Group LG07"/>
</dbReference>
<gene>
    <name evidence="1" type="ORF">M9H77_32786</name>
</gene>
<protein>
    <submittedName>
        <fullName evidence="1">Uncharacterized protein</fullName>
    </submittedName>
</protein>
<accession>A0ACC0A475</accession>
<evidence type="ECO:0000313" key="2">
    <source>
        <dbReference type="Proteomes" id="UP001060085"/>
    </source>
</evidence>
<reference evidence="2" key="1">
    <citation type="journal article" date="2023" name="Nat. Plants">
        <title>Single-cell RNA sequencing provides a high-resolution roadmap for understanding the multicellular compartmentation of specialized metabolism.</title>
        <authorList>
            <person name="Sun S."/>
            <person name="Shen X."/>
            <person name="Li Y."/>
            <person name="Li Y."/>
            <person name="Wang S."/>
            <person name="Li R."/>
            <person name="Zhang H."/>
            <person name="Shen G."/>
            <person name="Guo B."/>
            <person name="Wei J."/>
            <person name="Xu J."/>
            <person name="St-Pierre B."/>
            <person name="Chen S."/>
            <person name="Sun C."/>
        </authorList>
    </citation>
    <scope>NUCLEOTIDE SEQUENCE [LARGE SCALE GENOMIC DNA]</scope>
</reference>
<comment type="caution">
    <text evidence="1">The sequence shown here is derived from an EMBL/GenBank/DDBJ whole genome shotgun (WGS) entry which is preliminary data.</text>
</comment>
<keyword evidence="2" id="KW-1185">Reference proteome</keyword>
<name>A0ACC0A475_CATRO</name>
<sequence>MANQSHVVFLEEWLLRNSSGGDKISSSQSSSASAQAIIQAWGDLRDSVQSKSFHSHHFQSLKKLCDSKIFLHVSDPQAKLLLSILSLPTISLPQESYPLFLRLLYVWVRKSSKQDSLVIDSAVEVLMRLFSEKFFSNKSPFFFSEGILLLGAISSKPSASQRSKMVCLEMLCRLLEEDYQLISLVEGLIPSILAGIGYALSSPVNAYIVRVMDLLFGIWEKEGGPAGGVSHGLMILHMIEWVLSNFVSSHSMDKVVFLKRGMLGNVKPTNSLFALVMTAAGVLRACNRLGSSDLLDLKTSAEELIETFSSLLVSRTRGVNYSGLESGDRLLLRCVSLALVRSGYISYRAPLLLCLASALLSEIFPLQHLYSKILELPFASSEVRLNEVKEHLGSTCFKEAGAITGVLCNQYVSADENSKNTVENLIWEYCNDIYLQHQQVALMLRGINDGLLGDLEKIAESAFLMVVVFALAVTKHRLVSINQEARMKLSVRILVSFSCMEYFRRMRLPEYMDTIRAVVVSIQENESACISFVESMPPYDDLTNKCGSWRTEYQWSTDDVQTARVLFYLRVIPTFLEHLPTSVFRKVVAPTVFLYMGHPNGKVARASHSMFVAFLSSGKDPNEDDRVSLKEQLVFYYIQRSLEGYPGTTPFEGMASGVAAIVRHLPAASPSVFYSIHYLVGKANSLCNMSKSEETDHSWKNSEVDWDPSKKMLELLLRLLSLVDIQVLPTLMKQLAQLILQLPKHKQNLVLNELYQQVAESDDVTRKPTLVSWLQSLSYLCSQDSNKKVAKEKGPEADAAAATSTGLLSLNRISSRL</sequence>
<proteinExistence type="predicted"/>